<keyword evidence="1" id="KW-0175">Coiled coil</keyword>
<name>A0A2I0B0D8_9ASPA</name>
<evidence type="ECO:0000256" key="1">
    <source>
        <dbReference type="SAM" id="Coils"/>
    </source>
</evidence>
<protein>
    <submittedName>
        <fullName evidence="2">Uncharacterized protein</fullName>
    </submittedName>
</protein>
<evidence type="ECO:0000313" key="2">
    <source>
        <dbReference type="EMBL" id="PKA61261.1"/>
    </source>
</evidence>
<keyword evidence="3" id="KW-1185">Reference proteome</keyword>
<dbReference type="Proteomes" id="UP000236161">
    <property type="component" value="Unassembled WGS sequence"/>
</dbReference>
<evidence type="ECO:0000313" key="3">
    <source>
        <dbReference type="Proteomes" id="UP000236161"/>
    </source>
</evidence>
<reference evidence="2 3" key="1">
    <citation type="journal article" date="2017" name="Nature">
        <title>The Apostasia genome and the evolution of orchids.</title>
        <authorList>
            <person name="Zhang G.Q."/>
            <person name="Liu K.W."/>
            <person name="Li Z."/>
            <person name="Lohaus R."/>
            <person name="Hsiao Y.Y."/>
            <person name="Niu S.C."/>
            <person name="Wang J.Y."/>
            <person name="Lin Y.C."/>
            <person name="Xu Q."/>
            <person name="Chen L.J."/>
            <person name="Yoshida K."/>
            <person name="Fujiwara S."/>
            <person name="Wang Z.W."/>
            <person name="Zhang Y.Q."/>
            <person name="Mitsuda N."/>
            <person name="Wang M."/>
            <person name="Liu G.H."/>
            <person name="Pecoraro L."/>
            <person name="Huang H.X."/>
            <person name="Xiao X.J."/>
            <person name="Lin M."/>
            <person name="Wu X.Y."/>
            <person name="Wu W.L."/>
            <person name="Chen Y.Y."/>
            <person name="Chang S.B."/>
            <person name="Sakamoto S."/>
            <person name="Ohme-Takagi M."/>
            <person name="Yagi M."/>
            <person name="Zeng S.J."/>
            <person name="Shen C.Y."/>
            <person name="Yeh C.M."/>
            <person name="Luo Y.B."/>
            <person name="Tsai W.C."/>
            <person name="Van de Peer Y."/>
            <person name="Liu Z.J."/>
        </authorList>
    </citation>
    <scope>NUCLEOTIDE SEQUENCE [LARGE SCALE GENOMIC DNA]</scope>
    <source>
        <strain evidence="3">cv. Shenzhen</strain>
        <tissue evidence="2">Stem</tissue>
    </source>
</reference>
<accession>A0A2I0B0D8</accession>
<gene>
    <name evidence="2" type="ORF">AXF42_Ash006158</name>
</gene>
<dbReference type="AlphaFoldDB" id="A0A2I0B0D8"/>
<dbReference type="STRING" id="1088818.A0A2I0B0D8"/>
<dbReference type="PANTHER" id="PTHR36037:SF1">
    <property type="entry name" value="RNA-DIRECTED DNA POLYMERASE (REVERSE TRANSCRIPTASE)-RELATED FAMILY PROTEIN"/>
    <property type="match status" value="1"/>
</dbReference>
<sequence>METLSPEHIRRYSSFSVAISLFAQGTLDDAVDSSEDSKSEPKRVLENCNHDLVVKLAFHRISDLFLLIGLALPLLETAAPAPSSSSSSSLYRSFPGAIELRRRVFFLVWLIRAVGTGSIGGGSELHHHWRLEFRHSGCSDLTLEQRQGLWLPIRSLEKDFRSNLEISGISRRRTGKGRRLVEFARRGRLGRNPKHQGIDGDTQPGTDSEELAQTLDDVVDSTEDSMYELKRILEDYRHNLLVKFTLHCILYVFLLIGLDVRRKVLFFVLTWDLTEAYIEQVKGELNSVEEANIKASSEIDALEERISYDLAKLDHDCEALSCLLDITDSKVLELNHQVERMRCNLTTLEERQHILKSSRRQPPAIAGSYWFRYKILSLLPGGGPLPQVAHRHQRGEKPSRGSLLETIGTLGNVLYGVKCIQCDDNYIKLSLRTPIPSVDFLTFPKELGFSLKSSVLEHELAIEVADKTTELKSVEKTWPQMVEQAFTNEFRQMGHWKSGSCGTGSFAAGSSTGCFRSFREIDVFFLYYKKI</sequence>
<organism evidence="2 3">
    <name type="scientific">Apostasia shenzhenica</name>
    <dbReference type="NCBI Taxonomy" id="1088818"/>
    <lineage>
        <taxon>Eukaryota</taxon>
        <taxon>Viridiplantae</taxon>
        <taxon>Streptophyta</taxon>
        <taxon>Embryophyta</taxon>
        <taxon>Tracheophyta</taxon>
        <taxon>Spermatophyta</taxon>
        <taxon>Magnoliopsida</taxon>
        <taxon>Liliopsida</taxon>
        <taxon>Asparagales</taxon>
        <taxon>Orchidaceae</taxon>
        <taxon>Apostasioideae</taxon>
        <taxon>Apostasia</taxon>
    </lineage>
</organism>
<feature type="coiled-coil region" evidence="1">
    <location>
        <begin position="278"/>
        <end position="305"/>
    </location>
</feature>
<dbReference type="PANTHER" id="PTHR36037">
    <property type="entry name" value="RNA-DIRECTED DNA POLYMERASE (REVERSE TRANSCRIPTASE)-RELATED FAMILY PROTEIN"/>
    <property type="match status" value="1"/>
</dbReference>
<dbReference type="EMBL" id="KZ451932">
    <property type="protein sequence ID" value="PKA61261.1"/>
    <property type="molecule type" value="Genomic_DNA"/>
</dbReference>
<proteinExistence type="predicted"/>
<dbReference type="OrthoDB" id="771519at2759"/>